<reference evidence="1 2" key="1">
    <citation type="submission" date="2019-05" db="EMBL/GenBank/DDBJ databases">
        <title>Another draft genome of Portunus trituberculatus and its Hox gene families provides insights of decapod evolution.</title>
        <authorList>
            <person name="Jeong J.-H."/>
            <person name="Song I."/>
            <person name="Kim S."/>
            <person name="Choi T."/>
            <person name="Kim D."/>
            <person name="Ryu S."/>
            <person name="Kim W."/>
        </authorList>
    </citation>
    <scope>NUCLEOTIDE SEQUENCE [LARGE SCALE GENOMIC DNA]</scope>
    <source>
        <tissue evidence="1">Muscle</tissue>
    </source>
</reference>
<comment type="caution">
    <text evidence="1">The sequence shown here is derived from an EMBL/GenBank/DDBJ whole genome shotgun (WGS) entry which is preliminary data.</text>
</comment>
<gene>
    <name evidence="1" type="ORF">E2C01_043131</name>
</gene>
<dbReference type="AlphaFoldDB" id="A0A5B7FYJ7"/>
<protein>
    <submittedName>
        <fullName evidence="1">Uncharacterized protein</fullName>
    </submittedName>
</protein>
<keyword evidence="2" id="KW-1185">Reference proteome</keyword>
<name>A0A5B7FYJ7_PORTR</name>
<dbReference type="EMBL" id="VSRR010008809">
    <property type="protein sequence ID" value="MPC49334.1"/>
    <property type="molecule type" value="Genomic_DNA"/>
</dbReference>
<evidence type="ECO:0000313" key="2">
    <source>
        <dbReference type="Proteomes" id="UP000324222"/>
    </source>
</evidence>
<sequence>MVNNGTEINATGEMKLASELQYRVDVCMYKFSDYSRVSLLFILRQYEVASRAPSCRGIRCK</sequence>
<accession>A0A5B7FYJ7</accession>
<evidence type="ECO:0000313" key="1">
    <source>
        <dbReference type="EMBL" id="MPC49334.1"/>
    </source>
</evidence>
<proteinExistence type="predicted"/>
<organism evidence="1 2">
    <name type="scientific">Portunus trituberculatus</name>
    <name type="common">Swimming crab</name>
    <name type="synonym">Neptunus trituberculatus</name>
    <dbReference type="NCBI Taxonomy" id="210409"/>
    <lineage>
        <taxon>Eukaryota</taxon>
        <taxon>Metazoa</taxon>
        <taxon>Ecdysozoa</taxon>
        <taxon>Arthropoda</taxon>
        <taxon>Crustacea</taxon>
        <taxon>Multicrustacea</taxon>
        <taxon>Malacostraca</taxon>
        <taxon>Eumalacostraca</taxon>
        <taxon>Eucarida</taxon>
        <taxon>Decapoda</taxon>
        <taxon>Pleocyemata</taxon>
        <taxon>Brachyura</taxon>
        <taxon>Eubrachyura</taxon>
        <taxon>Portunoidea</taxon>
        <taxon>Portunidae</taxon>
        <taxon>Portuninae</taxon>
        <taxon>Portunus</taxon>
    </lineage>
</organism>
<dbReference type="Proteomes" id="UP000324222">
    <property type="component" value="Unassembled WGS sequence"/>
</dbReference>